<dbReference type="Proteomes" id="UP001628156">
    <property type="component" value="Unassembled WGS sequence"/>
</dbReference>
<gene>
    <name evidence="2" type="ORF">ENUP19_0121G0030</name>
</gene>
<name>A0ABQ0DIJ7_9EUKA</name>
<dbReference type="Pfam" id="PF01399">
    <property type="entry name" value="PCI"/>
    <property type="match status" value="1"/>
</dbReference>
<keyword evidence="3" id="KW-1185">Reference proteome</keyword>
<evidence type="ECO:0000259" key="1">
    <source>
        <dbReference type="Pfam" id="PF01399"/>
    </source>
</evidence>
<dbReference type="InterPro" id="IPR000717">
    <property type="entry name" value="PCI_dom"/>
</dbReference>
<reference evidence="2 3" key="1">
    <citation type="journal article" date="2019" name="PLoS Negl. Trop. Dis.">
        <title>Whole genome sequencing of Entamoeba nuttalli reveals mammalian host-related molecular signatures and a novel octapeptide-repeat surface protein.</title>
        <authorList>
            <person name="Tanaka M."/>
            <person name="Makiuchi T."/>
            <person name="Komiyama T."/>
            <person name="Shiina T."/>
            <person name="Osaki K."/>
            <person name="Tachibana H."/>
        </authorList>
    </citation>
    <scope>NUCLEOTIDE SEQUENCE [LARGE SCALE GENOMIC DNA]</scope>
    <source>
        <strain evidence="2 3">P19-061405</strain>
    </source>
</reference>
<evidence type="ECO:0000313" key="3">
    <source>
        <dbReference type="Proteomes" id="UP001628156"/>
    </source>
</evidence>
<feature type="domain" description="PCI" evidence="1">
    <location>
        <begin position="6"/>
        <end position="63"/>
    </location>
</feature>
<comment type="caution">
    <text evidence="2">The sequence shown here is derived from an EMBL/GenBank/DDBJ whole genome shotgun (WGS) entry which is preliminary data.</text>
</comment>
<evidence type="ECO:0000313" key="2">
    <source>
        <dbReference type="EMBL" id="GAB1222679.1"/>
    </source>
</evidence>
<accession>A0ABQ0DIJ7</accession>
<dbReference type="EMBL" id="BAAFRS010000121">
    <property type="protein sequence ID" value="GAB1222679.1"/>
    <property type="molecule type" value="Genomic_DNA"/>
</dbReference>
<sequence length="97" mass="11169">MNSEKEQILLQMVNEKKVLFYDILLKKLDCKSISEVDNIIISAMRNKLFTGHIDHKQKCLYVSSVRIEKVDVKEIPQMILTLEGMSLQCSKGLKSLN</sequence>
<organism evidence="2 3">
    <name type="scientific">Entamoeba nuttalli</name>
    <dbReference type="NCBI Taxonomy" id="412467"/>
    <lineage>
        <taxon>Eukaryota</taxon>
        <taxon>Amoebozoa</taxon>
        <taxon>Evosea</taxon>
        <taxon>Archamoebae</taxon>
        <taxon>Mastigamoebida</taxon>
        <taxon>Entamoebidae</taxon>
        <taxon>Entamoeba</taxon>
    </lineage>
</organism>
<protein>
    <recommendedName>
        <fullName evidence="1">PCI domain-containing protein</fullName>
    </recommendedName>
</protein>
<proteinExistence type="predicted"/>